<evidence type="ECO:0000313" key="4">
    <source>
        <dbReference type="EMBL" id="MDY5145815.1"/>
    </source>
</evidence>
<keyword evidence="1" id="KW-0812">Transmembrane</keyword>
<keyword evidence="1" id="KW-1133">Transmembrane helix</keyword>
<gene>
    <name evidence="3" type="ORF">R6G74_06280</name>
    <name evidence="4" type="ORF">R6P33_02090</name>
</gene>
<protein>
    <submittedName>
        <fullName evidence="3">General stress protein</fullName>
    </submittedName>
</protein>
<evidence type="ECO:0000259" key="2">
    <source>
        <dbReference type="Pfam" id="PF11181"/>
    </source>
</evidence>
<evidence type="ECO:0000256" key="1">
    <source>
        <dbReference type="SAM" id="Phobius"/>
    </source>
</evidence>
<evidence type="ECO:0000313" key="6">
    <source>
        <dbReference type="Proteomes" id="UP001288320"/>
    </source>
</evidence>
<feature type="transmembrane region" description="Helical" evidence="1">
    <location>
        <begin position="74"/>
        <end position="95"/>
    </location>
</feature>
<dbReference type="EMBL" id="JAWNFV010000012">
    <property type="protein sequence ID" value="MDY5140915.1"/>
    <property type="molecule type" value="Genomic_DNA"/>
</dbReference>
<reference evidence="3 5" key="1">
    <citation type="submission" date="2023-10" db="EMBL/GenBank/DDBJ databases">
        <title>Whole Genome based description of the genera Actinobaculum and Actinotignum reveals a complex phylogenetic relationship within the species included in the genus Actinotignum.</title>
        <authorList>
            <person name="Jensen C.S."/>
            <person name="Dargis R."/>
            <person name="Kemp M."/>
            <person name="Christensen J.J."/>
        </authorList>
    </citation>
    <scope>NUCLEOTIDE SEQUENCE</scope>
    <source>
        <strain evidence="4 5">SLA_B089</strain>
        <strain evidence="3">SLA_B245</strain>
    </source>
</reference>
<organism evidence="3 6">
    <name type="scientific">Actinotignum timonense</name>
    <dbReference type="NCBI Taxonomy" id="1870995"/>
    <lineage>
        <taxon>Bacteria</taxon>
        <taxon>Bacillati</taxon>
        <taxon>Actinomycetota</taxon>
        <taxon>Actinomycetes</taxon>
        <taxon>Actinomycetales</taxon>
        <taxon>Actinomycetaceae</taxon>
        <taxon>Actinotignum</taxon>
    </lineage>
</organism>
<feature type="domain" description="General stress protein 17M-like" evidence="2">
    <location>
        <begin position="25"/>
        <end position="98"/>
    </location>
</feature>
<evidence type="ECO:0000313" key="3">
    <source>
        <dbReference type="EMBL" id="MDY5140915.1"/>
    </source>
</evidence>
<keyword evidence="5" id="KW-1185">Reference proteome</keyword>
<dbReference type="InterPro" id="IPR025889">
    <property type="entry name" value="GSP17M-like_dom"/>
</dbReference>
<dbReference type="Proteomes" id="UP001288320">
    <property type="component" value="Unassembled WGS sequence"/>
</dbReference>
<keyword evidence="1" id="KW-0472">Membrane</keyword>
<dbReference type="Proteomes" id="UP001284901">
    <property type="component" value="Unassembled WGS sequence"/>
</dbReference>
<proteinExistence type="predicted"/>
<dbReference type="GeneID" id="92813480"/>
<dbReference type="RefSeq" id="WP_087069990.1">
    <property type="nucleotide sequence ID" value="NZ_CAUPFC010000018.1"/>
</dbReference>
<dbReference type="EMBL" id="JAWNFY010000004">
    <property type="protein sequence ID" value="MDY5145815.1"/>
    <property type="molecule type" value="Genomic_DNA"/>
</dbReference>
<accession>A0AAW9HKU9</accession>
<evidence type="ECO:0000313" key="5">
    <source>
        <dbReference type="Proteomes" id="UP001284901"/>
    </source>
</evidence>
<name>A0AAW9HKU9_9ACTO</name>
<sequence length="169" mass="17847">MNENITTGASATARAAEQSAADYRTITEVSDYRQAERLVDALSDAGFPVENVRIVGVNLESVEQVTGRLTTGKAALYGAAGGASWGLFFSFFFILFAPAVVLWQVLLFGLACGAVLGAIMGAISHGFTGGRRDFASVRATTANSYEVQVRRAFVNEAYATLAQAGYSVS</sequence>
<comment type="caution">
    <text evidence="3">The sequence shown here is derived from an EMBL/GenBank/DDBJ whole genome shotgun (WGS) entry which is preliminary data.</text>
</comment>
<feature type="transmembrane region" description="Helical" evidence="1">
    <location>
        <begin position="101"/>
        <end position="123"/>
    </location>
</feature>
<dbReference type="AlphaFoldDB" id="A0AAW9HKU9"/>
<dbReference type="Pfam" id="PF11181">
    <property type="entry name" value="YflT"/>
    <property type="match status" value="1"/>
</dbReference>